<protein>
    <submittedName>
        <fullName evidence="1">Uncharacterized protein</fullName>
    </submittedName>
</protein>
<evidence type="ECO:0000313" key="2">
    <source>
        <dbReference type="Proteomes" id="UP001163321"/>
    </source>
</evidence>
<name>A0ACC0VK48_9STRA</name>
<keyword evidence="2" id="KW-1185">Reference proteome</keyword>
<organism evidence="1 2">
    <name type="scientific">Peronosclerospora sorghi</name>
    <dbReference type="NCBI Taxonomy" id="230839"/>
    <lineage>
        <taxon>Eukaryota</taxon>
        <taxon>Sar</taxon>
        <taxon>Stramenopiles</taxon>
        <taxon>Oomycota</taxon>
        <taxon>Peronosporomycetes</taxon>
        <taxon>Peronosporales</taxon>
        <taxon>Peronosporaceae</taxon>
        <taxon>Peronosclerospora</taxon>
    </lineage>
</organism>
<comment type="caution">
    <text evidence="1">The sequence shown here is derived from an EMBL/GenBank/DDBJ whole genome shotgun (WGS) entry which is preliminary data.</text>
</comment>
<dbReference type="Proteomes" id="UP001163321">
    <property type="component" value="Chromosome 9"/>
</dbReference>
<sequence length="137" mass="15002">MLSSSVSELLLYVHPPQQVLATLFKALDKWQQANEHALVDTIVSFLVTKYRHVAASEATEEQLMTVLVSHACKSILSLDQNEPSQGTTNPVQAFFVEVLAAAGDEVPTTSTDKKLLLLPFVAMLQHEFGALCSTMDD</sequence>
<gene>
    <name evidence="1" type="ORF">PsorP6_013403</name>
</gene>
<proteinExistence type="predicted"/>
<evidence type="ECO:0000313" key="1">
    <source>
        <dbReference type="EMBL" id="KAI9906166.1"/>
    </source>
</evidence>
<dbReference type="EMBL" id="CM047588">
    <property type="protein sequence ID" value="KAI9906166.1"/>
    <property type="molecule type" value="Genomic_DNA"/>
</dbReference>
<reference evidence="1 2" key="1">
    <citation type="journal article" date="2022" name="bioRxiv">
        <title>The genome of the oomycete Peronosclerospora sorghi, a cosmopolitan pathogen of maize and sorghum, is inflated with dispersed pseudogenes.</title>
        <authorList>
            <person name="Fletcher K."/>
            <person name="Martin F."/>
            <person name="Isakeit T."/>
            <person name="Cavanaugh K."/>
            <person name="Magill C."/>
            <person name="Michelmore R."/>
        </authorList>
    </citation>
    <scope>NUCLEOTIDE SEQUENCE [LARGE SCALE GENOMIC DNA]</scope>
    <source>
        <strain evidence="1">P6</strain>
    </source>
</reference>
<accession>A0ACC0VK48</accession>